<gene>
    <name evidence="2" type="ORF">ACFO1S_13510</name>
</gene>
<feature type="compositionally biased region" description="Polar residues" evidence="1">
    <location>
        <begin position="418"/>
        <end position="427"/>
    </location>
</feature>
<feature type="compositionally biased region" description="Polar residues" evidence="1">
    <location>
        <begin position="298"/>
        <end position="307"/>
    </location>
</feature>
<feature type="region of interest" description="Disordered" evidence="1">
    <location>
        <begin position="138"/>
        <end position="162"/>
    </location>
</feature>
<comment type="caution">
    <text evidence="2">The sequence shown here is derived from an EMBL/GenBank/DDBJ whole genome shotgun (WGS) entry which is preliminary data.</text>
</comment>
<evidence type="ECO:0000256" key="1">
    <source>
        <dbReference type="SAM" id="MobiDB-lite"/>
    </source>
</evidence>
<feature type="region of interest" description="Disordered" evidence="1">
    <location>
        <begin position="83"/>
        <end position="103"/>
    </location>
</feature>
<accession>A0ABV8SBQ7</accession>
<feature type="compositionally biased region" description="Polar residues" evidence="1">
    <location>
        <begin position="43"/>
        <end position="54"/>
    </location>
</feature>
<dbReference type="EMBL" id="JBHSED010000023">
    <property type="protein sequence ID" value="MFC4304440.1"/>
    <property type="molecule type" value="Genomic_DNA"/>
</dbReference>
<feature type="region of interest" description="Disordered" evidence="1">
    <location>
        <begin position="253"/>
        <end position="307"/>
    </location>
</feature>
<organism evidence="2 3">
    <name type="scientific">Cohnella boryungensis</name>
    <dbReference type="NCBI Taxonomy" id="768479"/>
    <lineage>
        <taxon>Bacteria</taxon>
        <taxon>Bacillati</taxon>
        <taxon>Bacillota</taxon>
        <taxon>Bacilli</taxon>
        <taxon>Bacillales</taxon>
        <taxon>Paenibacillaceae</taxon>
        <taxon>Cohnella</taxon>
    </lineage>
</organism>
<protein>
    <submittedName>
        <fullName evidence="2">Uncharacterized protein</fullName>
    </submittedName>
</protein>
<feature type="region of interest" description="Disordered" evidence="1">
    <location>
        <begin position="417"/>
        <end position="483"/>
    </location>
</feature>
<evidence type="ECO:0000313" key="2">
    <source>
        <dbReference type="EMBL" id="MFC4304440.1"/>
    </source>
</evidence>
<feature type="compositionally biased region" description="Low complexity" evidence="1">
    <location>
        <begin position="11"/>
        <end position="26"/>
    </location>
</feature>
<feature type="compositionally biased region" description="Acidic residues" evidence="1">
    <location>
        <begin position="436"/>
        <end position="462"/>
    </location>
</feature>
<feature type="region of interest" description="Disordered" evidence="1">
    <location>
        <begin position="1"/>
        <end position="54"/>
    </location>
</feature>
<name>A0ABV8SBQ7_9BACL</name>
<feature type="compositionally biased region" description="Polar residues" evidence="1">
    <location>
        <begin position="27"/>
        <end position="36"/>
    </location>
</feature>
<reference evidence="3" key="1">
    <citation type="journal article" date="2019" name="Int. J. Syst. Evol. Microbiol.">
        <title>The Global Catalogue of Microorganisms (GCM) 10K type strain sequencing project: providing services to taxonomists for standard genome sequencing and annotation.</title>
        <authorList>
            <consortium name="The Broad Institute Genomics Platform"/>
            <consortium name="The Broad Institute Genome Sequencing Center for Infectious Disease"/>
            <person name="Wu L."/>
            <person name="Ma J."/>
        </authorList>
    </citation>
    <scope>NUCLEOTIDE SEQUENCE [LARGE SCALE GENOMIC DNA]</scope>
    <source>
        <strain evidence="3">CGMCC 4.1641</strain>
    </source>
</reference>
<sequence>MPKSNKKGGRAKASASSSSGAVVSNAQDMQQGNQDTLRMIQTRPATSAPGPNTFQVSAGGFDYQLPQLDLLQEFNRGLQSAYANTVSSSDQEQLPHLNAQTPDGRRLATLMEPSDRAALVKEAQDQRRGHKYLKLEAPSSSNSQENFKLGRLQNPPMKGSAKEQHFYDESGSFTPYPREADHLEELTTGGKTRKDVWKALDAVNRGEKPPNGFEAHEQLLMSVPTITNISEVQRSPLMGASTNLEIANQAHSTGASASFSSAFGTSEERKLDTKRKRNSKKDDSEAENATKKKKKEQVTFNLPGTLSSTGTGAVHQFDAVENSIMNRELSDYAVKKKVKRGPEGAKVAEARNLAVFKKNALLSTYSERLKMTDIERAQNETSAEAREEATLMRLRSGLRRNSMPQMGLLRTGLRTLEKQTASPSGVSNADVRSPLDDAENDLDETYDPTMDVQEEEESEDESEWAKHVDDEIEDDEIEDEETQ</sequence>
<evidence type="ECO:0000313" key="3">
    <source>
        <dbReference type="Proteomes" id="UP001595755"/>
    </source>
</evidence>
<keyword evidence="3" id="KW-1185">Reference proteome</keyword>
<dbReference type="Proteomes" id="UP001595755">
    <property type="component" value="Unassembled WGS sequence"/>
</dbReference>
<proteinExistence type="predicted"/>
<feature type="compositionally biased region" description="Basic residues" evidence="1">
    <location>
        <begin position="1"/>
        <end position="10"/>
    </location>
</feature>
<dbReference type="RefSeq" id="WP_204604847.1">
    <property type="nucleotide sequence ID" value="NZ_JBHSED010000023.1"/>
</dbReference>
<feature type="compositionally biased region" description="Acidic residues" evidence="1">
    <location>
        <begin position="470"/>
        <end position="483"/>
    </location>
</feature>
<feature type="compositionally biased region" description="Low complexity" evidence="1">
    <location>
        <begin position="253"/>
        <end position="265"/>
    </location>
</feature>
<feature type="compositionally biased region" description="Polar residues" evidence="1">
    <location>
        <begin position="83"/>
        <end position="92"/>
    </location>
</feature>